<dbReference type="AlphaFoldDB" id="A0A2H6KI25"/>
<keyword evidence="1" id="KW-0732">Signal</keyword>
<organism evidence="2 3">
    <name type="scientific">Babesia ovata</name>
    <dbReference type="NCBI Taxonomy" id="189622"/>
    <lineage>
        <taxon>Eukaryota</taxon>
        <taxon>Sar</taxon>
        <taxon>Alveolata</taxon>
        <taxon>Apicomplexa</taxon>
        <taxon>Aconoidasida</taxon>
        <taxon>Piroplasmida</taxon>
        <taxon>Babesiidae</taxon>
        <taxon>Babesia</taxon>
    </lineage>
</organism>
<gene>
    <name evidence="2" type="ORF">BOVATA_041330</name>
</gene>
<accession>A0A2H6KI25</accession>
<evidence type="ECO:0000313" key="2">
    <source>
        <dbReference type="EMBL" id="GBE62640.1"/>
    </source>
</evidence>
<dbReference type="VEuPathDB" id="PiroplasmaDB:BOVATA_041330"/>
<dbReference type="OrthoDB" id="364384at2759"/>
<reference evidence="2 3" key="1">
    <citation type="journal article" date="2017" name="BMC Genomics">
        <title>Whole-genome assembly of Babesia ovata and comparative genomics between closely related pathogens.</title>
        <authorList>
            <person name="Yamagishi J."/>
            <person name="Asada M."/>
            <person name="Hakimi H."/>
            <person name="Tanaka T.Q."/>
            <person name="Sugimoto C."/>
            <person name="Kawazu S."/>
        </authorList>
    </citation>
    <scope>NUCLEOTIDE SEQUENCE [LARGE SCALE GENOMIC DNA]</scope>
    <source>
        <strain evidence="2 3">Miyake</strain>
    </source>
</reference>
<dbReference type="RefSeq" id="XP_028868883.1">
    <property type="nucleotide sequence ID" value="XM_029013050.1"/>
</dbReference>
<dbReference type="EMBL" id="BDSA01000006">
    <property type="protein sequence ID" value="GBE62640.1"/>
    <property type="molecule type" value="Genomic_DNA"/>
</dbReference>
<dbReference type="GeneID" id="39876410"/>
<keyword evidence="3" id="KW-1185">Reference proteome</keyword>
<feature type="chain" id="PRO_5014164975" evidence="1">
    <location>
        <begin position="20"/>
        <end position="515"/>
    </location>
</feature>
<protein>
    <submittedName>
        <fullName evidence="2">Signal peptide-containing protein, putative</fullName>
    </submittedName>
</protein>
<name>A0A2H6KI25_9APIC</name>
<dbReference type="Proteomes" id="UP000236319">
    <property type="component" value="Unassembled WGS sequence"/>
</dbReference>
<comment type="caution">
    <text evidence="2">The sequence shown here is derived from an EMBL/GenBank/DDBJ whole genome shotgun (WGS) entry which is preliminary data.</text>
</comment>
<feature type="signal peptide" evidence="1">
    <location>
        <begin position="1"/>
        <end position="19"/>
    </location>
</feature>
<sequence>MRYGVLPYLGLLLLSGCFCVSTLRKHSLNGDPSILARSDLVSRLRGTKASNCSLVSCIGASNWTQRKALHDAFGIDLVKSAALGGPLRPRADLWELEQPDRCTLVVDVDIPVAANEPIRGFDRQPLLRLCQRSGAVLVHLNRSDIRGGSKSFRLSEAARTLLKDLAKIVDSKKGPTVYVFIPDLDTIKPGSSAEDVSVYEQFKRHLSDIVQRSPKFIFKSNGDEESVYRSISQSETPCTPDDIAKAISMVQGTNDTATTMAQIHEACFASHRTYVKDRLGELYKGSPKSNLTSILQSSMIDAILSFFLRTRNMNSDDIASHYVDQEYKRLSLFANDAYLRIVLMAAASAKEQLRSELGKDPKQDADALVNRIIADHDRKIADAMASLSNKMPLPEWVEETIGDGRDQLRDKLEAIVSVHTGLPKPTMYAKHEKAIERNYSKSKKKRGVNFTLALSCMLREHGYGNRQGYFNYQWGPLLFTLGYANDRDIAEAKPGTGILTPAFRLQPRLHVNIKL</sequence>
<evidence type="ECO:0000313" key="3">
    <source>
        <dbReference type="Proteomes" id="UP000236319"/>
    </source>
</evidence>
<dbReference type="PROSITE" id="PS51257">
    <property type="entry name" value="PROKAR_LIPOPROTEIN"/>
    <property type="match status" value="1"/>
</dbReference>
<evidence type="ECO:0000256" key="1">
    <source>
        <dbReference type="SAM" id="SignalP"/>
    </source>
</evidence>
<proteinExistence type="predicted"/>